<sequence>MMAKKNTPKNPDDLPETAPAANPATPPAPAPKSYVPTAMTGLQDYSYWWEYAREHANKPKPNSKTFRRGRIWA</sequence>
<gene>
    <name evidence="2" type="ORF">ARTHRO_40575</name>
</gene>
<evidence type="ECO:0000313" key="3">
    <source>
        <dbReference type="Proteomes" id="UP000032946"/>
    </source>
</evidence>
<proteinExistence type="predicted"/>
<name>A0A9P1P1P6_9CYAN</name>
<accession>A0A9P1P1P6</accession>
<evidence type="ECO:0000256" key="1">
    <source>
        <dbReference type="SAM" id="MobiDB-lite"/>
    </source>
</evidence>
<dbReference type="RefSeq" id="WP_006624745.1">
    <property type="nucleotide sequence ID" value="NZ_FO818640.1"/>
</dbReference>
<keyword evidence="3" id="KW-1185">Reference proteome</keyword>
<evidence type="ECO:0008006" key="4">
    <source>
        <dbReference type="Google" id="ProtNLM"/>
    </source>
</evidence>
<dbReference type="InterPro" id="IPR031035">
    <property type="entry name" value="PatC_TenC_TruC"/>
</dbReference>
<dbReference type="NCBIfam" id="TIGR04447">
    <property type="entry name" value="PatC_TenC_TruC"/>
    <property type="match status" value="1"/>
</dbReference>
<dbReference type="AlphaFoldDB" id="A0A9P1P1P6"/>
<feature type="region of interest" description="Disordered" evidence="1">
    <location>
        <begin position="1"/>
        <end position="36"/>
    </location>
</feature>
<evidence type="ECO:0000313" key="2">
    <source>
        <dbReference type="EMBL" id="CDM96169.1"/>
    </source>
</evidence>
<reference evidence="2 3" key="1">
    <citation type="submission" date="2014-02" db="EMBL/GenBank/DDBJ databases">
        <authorList>
            <person name="Genoscope - CEA"/>
        </authorList>
    </citation>
    <scope>NUCLEOTIDE SEQUENCE [LARGE SCALE GENOMIC DNA]</scope>
    <source>
        <strain evidence="2 3">PCC 8005</strain>
    </source>
</reference>
<dbReference type="EMBL" id="FO818640">
    <property type="protein sequence ID" value="CDM96169.1"/>
    <property type="molecule type" value="Genomic_DNA"/>
</dbReference>
<dbReference type="Proteomes" id="UP000032946">
    <property type="component" value="Chromosome"/>
</dbReference>
<organism evidence="2 3">
    <name type="scientific">Limnospira indica PCC 8005</name>
    <dbReference type="NCBI Taxonomy" id="376219"/>
    <lineage>
        <taxon>Bacteria</taxon>
        <taxon>Bacillati</taxon>
        <taxon>Cyanobacteriota</taxon>
        <taxon>Cyanophyceae</taxon>
        <taxon>Oscillatoriophycideae</taxon>
        <taxon>Oscillatoriales</taxon>
        <taxon>Sirenicapillariaceae</taxon>
        <taxon>Limnospira</taxon>
    </lineage>
</organism>
<protein>
    <recommendedName>
        <fullName evidence="4">Cyanobactin biosynthesis PatC/TenC/TruC family protein</fullName>
    </recommendedName>
</protein>